<comment type="caution">
    <text evidence="1">The sequence shown here is derived from an EMBL/GenBank/DDBJ whole genome shotgun (WGS) entry which is preliminary data.</text>
</comment>
<dbReference type="Pfam" id="PF14178">
    <property type="entry name" value="YppF"/>
    <property type="match status" value="1"/>
</dbReference>
<name>A0A023DGL6_9BACL</name>
<evidence type="ECO:0000313" key="2">
    <source>
        <dbReference type="Proteomes" id="UP000023561"/>
    </source>
</evidence>
<dbReference type="Proteomes" id="UP000023561">
    <property type="component" value="Unassembled WGS sequence"/>
</dbReference>
<reference evidence="1 2" key="1">
    <citation type="submission" date="2014-04" db="EMBL/GenBank/DDBJ databases">
        <title>Whole genome shotgun sequence of Geobacillus caldoxylosilyticus NBRC 107762.</title>
        <authorList>
            <person name="Hosoyama A."/>
            <person name="Hosoyama Y."/>
            <person name="Katano-Makiyama Y."/>
            <person name="Tsuchikane K."/>
            <person name="Ohji S."/>
            <person name="Ichikawa N."/>
            <person name="Yamazoe A."/>
            <person name="Fujita N."/>
        </authorList>
    </citation>
    <scope>NUCLEOTIDE SEQUENCE [LARGE SCALE GENOMIC DNA]</scope>
    <source>
        <strain evidence="1 2">NBRC 107762</strain>
    </source>
</reference>
<dbReference type="RefSeq" id="WP_017436713.1">
    <property type="nucleotide sequence ID" value="NZ_BAWO01000033.1"/>
</dbReference>
<dbReference type="AlphaFoldDB" id="A0A023DGL6"/>
<keyword evidence="2" id="KW-1185">Reference proteome</keyword>
<sequence>MNMAELKNKFIAVKNYEPADVNELLDFARHMYLRGEITIAEYRDLSRELELAGAYKPDYKNEYAGL</sequence>
<dbReference type="OrthoDB" id="2680239at2"/>
<protein>
    <recommendedName>
        <fullName evidence="3">YppF-like protein</fullName>
    </recommendedName>
</protein>
<proteinExistence type="predicted"/>
<accession>A0A023DGL6</accession>
<evidence type="ECO:0008006" key="3">
    <source>
        <dbReference type="Google" id="ProtNLM"/>
    </source>
</evidence>
<evidence type="ECO:0000313" key="1">
    <source>
        <dbReference type="EMBL" id="GAJ40161.1"/>
    </source>
</evidence>
<organism evidence="1 2">
    <name type="scientific">Parageobacillus caldoxylosilyticus NBRC 107762</name>
    <dbReference type="NCBI Taxonomy" id="1220594"/>
    <lineage>
        <taxon>Bacteria</taxon>
        <taxon>Bacillati</taxon>
        <taxon>Bacillota</taxon>
        <taxon>Bacilli</taxon>
        <taxon>Bacillales</taxon>
        <taxon>Anoxybacillaceae</taxon>
        <taxon>Saccharococcus</taxon>
    </lineage>
</organism>
<gene>
    <name evidence="1" type="ORF">GCA01S_033_00060</name>
</gene>
<dbReference type="EMBL" id="BAWO01000033">
    <property type="protein sequence ID" value="GAJ40161.1"/>
    <property type="molecule type" value="Genomic_DNA"/>
</dbReference>
<dbReference type="InterPro" id="IPR025553">
    <property type="entry name" value="YppF"/>
</dbReference>
<dbReference type="GeneID" id="301194301"/>